<accession>G5JCR3</accession>
<organism evidence="1 2">
    <name type="scientific">Crocosphaera watsonii WH 0003</name>
    <dbReference type="NCBI Taxonomy" id="423471"/>
    <lineage>
        <taxon>Bacteria</taxon>
        <taxon>Bacillati</taxon>
        <taxon>Cyanobacteriota</taxon>
        <taxon>Cyanophyceae</taxon>
        <taxon>Oscillatoriophycideae</taxon>
        <taxon>Chroococcales</taxon>
        <taxon>Aphanothecaceae</taxon>
        <taxon>Crocosphaera</taxon>
    </lineage>
</organism>
<gene>
    <name evidence="1" type="ORF">CWATWH0003_5214</name>
</gene>
<proteinExistence type="predicted"/>
<dbReference type="GO" id="GO:0003677">
    <property type="term" value="F:DNA binding"/>
    <property type="evidence" value="ECO:0007669"/>
    <property type="project" value="InterPro"/>
</dbReference>
<dbReference type="Pfam" id="PF13412">
    <property type="entry name" value="HTH_24"/>
    <property type="match status" value="1"/>
</dbReference>
<dbReference type="CDD" id="cd00093">
    <property type="entry name" value="HTH_XRE"/>
    <property type="match status" value="1"/>
</dbReference>
<sequence length="203" mass="23810">MDKTTLATFRIDKKTWKEFKKWAGERGSNASAELNQFILRALGHIDENLETNIDNDLDTTLNERIENYLDTNLDERIEKTVNNYLDTNLDKRIYNLTLQYLDKEQDPDLETHTDNSIDNSIDDNIDNNQVEQLDTNIDMSIDKNPLAESLQQSNEQITNAELARRINVSPTTVSRWATQKRQPPQDLEWQYDPQLKKWIKKII</sequence>
<name>G5JCR3_CROWT</name>
<comment type="caution">
    <text evidence="1">The sequence shown here is derived from an EMBL/GenBank/DDBJ whole genome shotgun (WGS) entry which is preliminary data.</text>
</comment>
<dbReference type="Proteomes" id="UP000003477">
    <property type="component" value="Unassembled WGS sequence"/>
</dbReference>
<protein>
    <submittedName>
        <fullName evidence="1">Uncharacterized protein</fullName>
    </submittedName>
</protein>
<dbReference type="PATRIC" id="fig|423471.3.peg.4870"/>
<dbReference type="GeneID" id="88768538"/>
<evidence type="ECO:0000313" key="2">
    <source>
        <dbReference type="Proteomes" id="UP000003477"/>
    </source>
</evidence>
<dbReference type="AlphaFoldDB" id="G5JCR3"/>
<dbReference type="InterPro" id="IPR010982">
    <property type="entry name" value="Lambda_DNA-bd_dom_sf"/>
</dbReference>
<evidence type="ECO:0000313" key="1">
    <source>
        <dbReference type="EMBL" id="EHJ10028.1"/>
    </source>
</evidence>
<dbReference type="EMBL" id="AESD01000802">
    <property type="protein sequence ID" value="EHJ10028.1"/>
    <property type="molecule type" value="Genomic_DNA"/>
</dbReference>
<dbReference type="Gene3D" id="1.10.260.40">
    <property type="entry name" value="lambda repressor-like DNA-binding domains"/>
    <property type="match status" value="1"/>
</dbReference>
<dbReference type="InterPro" id="IPR001387">
    <property type="entry name" value="Cro/C1-type_HTH"/>
</dbReference>
<dbReference type="RefSeq" id="WP_007312992.1">
    <property type="nucleotide sequence ID" value="NZ_AESD01000802.1"/>
</dbReference>
<reference evidence="1 2" key="1">
    <citation type="journal article" date="2011" name="Front. Microbiol.">
        <title>Two Strains of Crocosphaera watsonii with Highly Conserved Genomes are Distinguished by Strain-Specific Features.</title>
        <authorList>
            <person name="Bench S.R."/>
            <person name="Ilikchyan I.N."/>
            <person name="Tripp H.J."/>
            <person name="Zehr J.P."/>
        </authorList>
    </citation>
    <scope>NUCLEOTIDE SEQUENCE [LARGE SCALE GENOMIC DNA]</scope>
    <source>
        <strain evidence="1 2">WH 0003</strain>
    </source>
</reference>